<feature type="domain" description="Gamma tubulin complex component C-terminal" evidence="6">
    <location>
        <begin position="552"/>
        <end position="921"/>
    </location>
</feature>
<dbReference type="GO" id="GO:0007020">
    <property type="term" value="P:microtubule nucleation"/>
    <property type="evidence" value="ECO:0007669"/>
    <property type="project" value="InterPro"/>
</dbReference>
<dbReference type="GO" id="GO:0000278">
    <property type="term" value="P:mitotic cell cycle"/>
    <property type="evidence" value="ECO:0007669"/>
    <property type="project" value="TreeGrafter"/>
</dbReference>
<evidence type="ECO:0000259" key="6">
    <source>
        <dbReference type="Pfam" id="PF04130"/>
    </source>
</evidence>
<dbReference type="GO" id="GO:0051011">
    <property type="term" value="F:microtubule minus-end binding"/>
    <property type="evidence" value="ECO:0007669"/>
    <property type="project" value="TreeGrafter"/>
</dbReference>
<name>A0A178C767_9EURO</name>
<dbReference type="Pfam" id="PF04130">
    <property type="entry name" value="GCP_C_terminal"/>
    <property type="match status" value="1"/>
</dbReference>
<dbReference type="InterPro" id="IPR042241">
    <property type="entry name" value="GCP_C_sf"/>
</dbReference>
<evidence type="ECO:0000256" key="5">
    <source>
        <dbReference type="RuleBase" id="RU363050"/>
    </source>
</evidence>
<gene>
    <name evidence="7" type="ORF">AYO20_10354</name>
</gene>
<dbReference type="RefSeq" id="XP_022495405.1">
    <property type="nucleotide sequence ID" value="XM_022648612.1"/>
</dbReference>
<dbReference type="GO" id="GO:0051225">
    <property type="term" value="P:spindle assembly"/>
    <property type="evidence" value="ECO:0007669"/>
    <property type="project" value="TreeGrafter"/>
</dbReference>
<proteinExistence type="inferred from homology"/>
<dbReference type="PANTHER" id="PTHR19302">
    <property type="entry name" value="GAMMA TUBULIN COMPLEX PROTEIN"/>
    <property type="match status" value="1"/>
</dbReference>
<dbReference type="GO" id="GO:0000930">
    <property type="term" value="C:gamma-tubulin complex"/>
    <property type="evidence" value="ECO:0007669"/>
    <property type="project" value="TreeGrafter"/>
</dbReference>
<evidence type="ECO:0000256" key="1">
    <source>
        <dbReference type="ARBA" id="ARBA00010337"/>
    </source>
</evidence>
<dbReference type="GO" id="GO:0043015">
    <property type="term" value="F:gamma-tubulin binding"/>
    <property type="evidence" value="ECO:0007669"/>
    <property type="project" value="InterPro"/>
</dbReference>
<evidence type="ECO:0000256" key="4">
    <source>
        <dbReference type="ARBA" id="ARBA00023212"/>
    </source>
</evidence>
<dbReference type="EMBL" id="LVCJ01000109">
    <property type="protein sequence ID" value="OAL25799.1"/>
    <property type="molecule type" value="Genomic_DNA"/>
</dbReference>
<evidence type="ECO:0000313" key="8">
    <source>
        <dbReference type="Proteomes" id="UP000185904"/>
    </source>
</evidence>
<comment type="caution">
    <text evidence="7">The sequence shown here is derived from an EMBL/GenBank/DDBJ whole genome shotgun (WGS) entry which is preliminary data.</text>
</comment>
<dbReference type="Gene3D" id="1.20.120.1900">
    <property type="entry name" value="Gamma-tubulin complex, C-terminal domain"/>
    <property type="match status" value="1"/>
</dbReference>
<evidence type="ECO:0000313" key="7">
    <source>
        <dbReference type="EMBL" id="OAL25799.1"/>
    </source>
</evidence>
<reference evidence="7 8" key="1">
    <citation type="submission" date="2016-03" db="EMBL/GenBank/DDBJ databases">
        <title>The draft genome sequence of Fonsecaea nubica causative agent of cutaneous subcutaneous infection in human host.</title>
        <authorList>
            <person name="Costa F."/>
            <person name="Sybren D.H."/>
            <person name="Raittz R.T."/>
            <person name="Weiss V.A."/>
            <person name="Leao A.C."/>
            <person name="Gomes R."/>
            <person name="De Souza E.M."/>
            <person name="Pedrosa F.O."/>
            <person name="Steffens M.B."/>
            <person name="Bombassaro A."/>
            <person name="Tadra-Sfeir M.Z."/>
            <person name="Moreno L.F."/>
            <person name="Najafzadeh M.J."/>
            <person name="Felipe M.S."/>
            <person name="Teixeira M."/>
            <person name="Sun J."/>
            <person name="Xi L."/>
            <person name="Castro M.A."/>
            <person name="Vicente V.A."/>
        </authorList>
    </citation>
    <scope>NUCLEOTIDE SEQUENCE [LARGE SCALE GENOMIC DNA]</scope>
    <source>
        <strain evidence="7 8">CBS 269.64</strain>
    </source>
</reference>
<comment type="subcellular location">
    <subcellularLocation>
        <location evidence="5">Cytoplasm</location>
        <location evidence="5">Cytoskeleton</location>
        <location evidence="5">Microtubule organizing center</location>
    </subcellularLocation>
</comment>
<keyword evidence="8" id="KW-1185">Reference proteome</keyword>
<accession>A0A178C767</accession>
<dbReference type="GO" id="GO:0005816">
    <property type="term" value="C:spindle pole body"/>
    <property type="evidence" value="ECO:0007669"/>
    <property type="project" value="UniProtKB-ARBA"/>
</dbReference>
<dbReference type="GO" id="GO:0005874">
    <property type="term" value="C:microtubule"/>
    <property type="evidence" value="ECO:0007669"/>
    <property type="project" value="UniProtKB-KW"/>
</dbReference>
<dbReference type="AlphaFoldDB" id="A0A178C767"/>
<protein>
    <recommendedName>
        <fullName evidence="5">Spindle pole body component</fullName>
    </recommendedName>
</protein>
<dbReference type="PANTHER" id="PTHR19302:SF70">
    <property type="entry name" value="GAMMA-TUBULIN COMPLEX COMPONENT 6"/>
    <property type="match status" value="1"/>
</dbReference>
<dbReference type="InterPro" id="IPR007259">
    <property type="entry name" value="GCP"/>
</dbReference>
<keyword evidence="3 5" id="KW-0493">Microtubule</keyword>
<dbReference type="GO" id="GO:0031122">
    <property type="term" value="P:cytoplasmic microtubule organization"/>
    <property type="evidence" value="ECO:0007669"/>
    <property type="project" value="TreeGrafter"/>
</dbReference>
<evidence type="ECO:0000256" key="2">
    <source>
        <dbReference type="ARBA" id="ARBA00022490"/>
    </source>
</evidence>
<dbReference type="OrthoDB" id="775571at2759"/>
<evidence type="ECO:0000256" key="3">
    <source>
        <dbReference type="ARBA" id="ARBA00022701"/>
    </source>
</evidence>
<sequence length="923" mass="102966">MPPSEPVHPFSVKHIENFKPVPLPSDASWDAFQLEQHLESRLLQLDESTQGPLPALTTDVFQLNFEDVSLQDLSASSEVTSDSENDQFESLDGDSVQEEWVDVWILPDIQKRREGQLLSWDKFLDERHQEPASAYLSETDPGVFNSILGPNGQSPPTFVKSDILLNALFELCMGRDSVLFRWEEKDSTFVTRWQLLSARGYSSTLVQSCSEAFSTIGIDTRFLTSAFQALENKSTLLSSAQIALLSTSRSMLYAVHKHLVELRPSIASILQLKGIMGKVKIVVDMLKQCIDGIQTHQREDLVILSLMQKAAGPPLDHPGTAALLQILLSRTCRPVLALLSEQIGLSSTQRGNFRGSFDELSLVDDRVWEVLVDSKIARTISEAQKSLEVLASHSADSSIFSTVVPESSPLKELEAGFTLLVISELQARAIAYEEAMKSLISSAESSTSTSSIDTPASESFDLEDSVSMQAETTSAFRLQINVFDDSTHDLNENYDELEDQVLTYLEGQELENSPLQLDLQTSLSLSITPLVSAQHRLLSYSVLRLLFQQHNLLGHLNLQKDFHLLGSAFFSSRLSIALFDPDQNSGEGNRRTSAVTGLRLHVRDTWPPAGSELRLVLMSILSDSLSPADRALDESMSFAIRDLPVEELEKCRDVDSIHALDFLRLQYTAPSEILGAVITPEILDKYDRIFQHLLRTLRIQAAAQSMLRAGFGRQPEKTPKSSLSDHKLVVTMHHFISSIADYYHNTAIEVHWRKFQAVLRAAKAHLDNKDYGQTLLVVKSLDHLRALHARALNKILTALLLKRNQARSRQILEDIYGIILHAAAERRGSVGRNPGLADYATTDETTMRRLQKDFRSKVAMFIDTLRVQAQSAGNSHGRKHAAGIETDVDAHADADADAADDDADVNMFEYLLLRLDMFGYWMT</sequence>
<organism evidence="7 8">
    <name type="scientific">Fonsecaea nubica</name>
    <dbReference type="NCBI Taxonomy" id="856822"/>
    <lineage>
        <taxon>Eukaryota</taxon>
        <taxon>Fungi</taxon>
        <taxon>Dikarya</taxon>
        <taxon>Ascomycota</taxon>
        <taxon>Pezizomycotina</taxon>
        <taxon>Eurotiomycetes</taxon>
        <taxon>Chaetothyriomycetidae</taxon>
        <taxon>Chaetothyriales</taxon>
        <taxon>Herpotrichiellaceae</taxon>
        <taxon>Fonsecaea</taxon>
    </lineage>
</organism>
<comment type="similarity">
    <text evidence="1 5">Belongs to the TUBGCP family.</text>
</comment>
<dbReference type="Proteomes" id="UP000185904">
    <property type="component" value="Unassembled WGS sequence"/>
</dbReference>
<dbReference type="GeneID" id="34593743"/>
<keyword evidence="2 5" id="KW-0963">Cytoplasm</keyword>
<dbReference type="GO" id="GO:0000922">
    <property type="term" value="C:spindle pole"/>
    <property type="evidence" value="ECO:0007669"/>
    <property type="project" value="InterPro"/>
</dbReference>
<dbReference type="InterPro" id="IPR040457">
    <property type="entry name" value="GCP_C"/>
</dbReference>
<keyword evidence="4 5" id="KW-0206">Cytoskeleton</keyword>
<dbReference type="GO" id="GO:0051321">
    <property type="term" value="P:meiotic cell cycle"/>
    <property type="evidence" value="ECO:0007669"/>
    <property type="project" value="TreeGrafter"/>
</dbReference>